<dbReference type="AlphaFoldDB" id="A0A2Z4RS02"/>
<organism evidence="2 3">
    <name type="scientific">Pseudomonas putida</name>
    <name type="common">Arthrobacter siderocapsulatus</name>
    <dbReference type="NCBI Taxonomy" id="303"/>
    <lineage>
        <taxon>Bacteria</taxon>
        <taxon>Pseudomonadati</taxon>
        <taxon>Pseudomonadota</taxon>
        <taxon>Gammaproteobacteria</taxon>
        <taxon>Pseudomonadales</taxon>
        <taxon>Pseudomonadaceae</taxon>
        <taxon>Pseudomonas</taxon>
    </lineage>
</organism>
<dbReference type="EMBL" id="CP029693">
    <property type="protein sequence ID" value="AWY43953.1"/>
    <property type="molecule type" value="Genomic_DNA"/>
</dbReference>
<protein>
    <submittedName>
        <fullName evidence="2">Uncharacterized protein</fullName>
    </submittedName>
</protein>
<proteinExistence type="predicted"/>
<gene>
    <name evidence="2" type="ORF">DKY63_30200</name>
</gene>
<name>A0A2Z4RS02_PSEPU</name>
<sequence>MVVNDNAGSLTPRGVLACIASMLAPTEKCLHLRLSGYGLSVRIVRQEPLYSPSVFPAAPPTRGRPGFAGRGDFL</sequence>
<evidence type="ECO:0000313" key="3">
    <source>
        <dbReference type="Proteomes" id="UP000250299"/>
    </source>
</evidence>
<dbReference type="Proteomes" id="UP000250299">
    <property type="component" value="Chromosome"/>
</dbReference>
<reference evidence="2 3" key="1">
    <citation type="submission" date="2018-05" db="EMBL/GenBank/DDBJ databases">
        <title>Whole genome sequence of Pseudomonas putida JBC17.</title>
        <authorList>
            <person name="Lee Y.H."/>
            <person name="David K."/>
        </authorList>
    </citation>
    <scope>NUCLEOTIDE SEQUENCE [LARGE SCALE GENOMIC DNA]</scope>
    <source>
        <strain evidence="2 3">JBC17</strain>
    </source>
</reference>
<accession>A0A2Z4RS02</accession>
<evidence type="ECO:0000313" key="2">
    <source>
        <dbReference type="EMBL" id="AWY43953.1"/>
    </source>
</evidence>
<feature type="region of interest" description="Disordered" evidence="1">
    <location>
        <begin position="54"/>
        <end position="74"/>
    </location>
</feature>
<evidence type="ECO:0000256" key="1">
    <source>
        <dbReference type="SAM" id="MobiDB-lite"/>
    </source>
</evidence>